<keyword evidence="5" id="KW-0010">Activator</keyword>
<keyword evidence="7" id="KW-0539">Nucleus</keyword>
<evidence type="ECO:0000256" key="4">
    <source>
        <dbReference type="ARBA" id="ARBA00023125"/>
    </source>
</evidence>
<dbReference type="PANTHER" id="PTHR23351:SF11">
    <property type="entry name" value="BASIC LEUCINE ZIPPER TRANSCRIPTIONAL FACTOR ATF-LIKE 2"/>
    <property type="match status" value="1"/>
</dbReference>
<comment type="similarity">
    <text evidence="1">Belongs to the bZIP family.</text>
</comment>
<name>A0A485PBW1_LYNPA</name>
<evidence type="ECO:0000256" key="9">
    <source>
        <dbReference type="ARBA" id="ARBA00074031"/>
    </source>
</evidence>
<keyword evidence="4" id="KW-0238">DNA-binding</keyword>
<dbReference type="Gene3D" id="1.20.5.170">
    <property type="match status" value="1"/>
</dbReference>
<dbReference type="Proteomes" id="UP000386466">
    <property type="component" value="Unassembled WGS sequence"/>
</dbReference>
<evidence type="ECO:0000256" key="5">
    <source>
        <dbReference type="ARBA" id="ARBA00023159"/>
    </source>
</evidence>
<evidence type="ECO:0000256" key="3">
    <source>
        <dbReference type="ARBA" id="ARBA00023015"/>
    </source>
</evidence>
<dbReference type="GO" id="GO:0005634">
    <property type="term" value="C:nucleus"/>
    <property type="evidence" value="ECO:0007669"/>
    <property type="project" value="TreeGrafter"/>
</dbReference>
<dbReference type="InterPro" id="IPR004827">
    <property type="entry name" value="bZIP"/>
</dbReference>
<feature type="compositionally biased region" description="Basic and acidic residues" evidence="10">
    <location>
        <begin position="91"/>
        <end position="101"/>
    </location>
</feature>
<dbReference type="PANTHER" id="PTHR23351">
    <property type="entry name" value="FOS TRANSCRIPTION FACTOR-RELATED"/>
    <property type="match status" value="1"/>
</dbReference>
<organism evidence="12 13">
    <name type="scientific">Lynx pardinus</name>
    <name type="common">Iberian lynx</name>
    <name type="synonym">Felis pardina</name>
    <dbReference type="NCBI Taxonomy" id="191816"/>
    <lineage>
        <taxon>Eukaryota</taxon>
        <taxon>Metazoa</taxon>
        <taxon>Chordata</taxon>
        <taxon>Craniata</taxon>
        <taxon>Vertebrata</taxon>
        <taxon>Euteleostomi</taxon>
        <taxon>Mammalia</taxon>
        <taxon>Eutheria</taxon>
        <taxon>Laurasiatheria</taxon>
        <taxon>Carnivora</taxon>
        <taxon>Feliformia</taxon>
        <taxon>Felidae</taxon>
        <taxon>Felinae</taxon>
        <taxon>Lynx</taxon>
    </lineage>
</organism>
<dbReference type="InterPro" id="IPR046347">
    <property type="entry name" value="bZIP_sf"/>
</dbReference>
<dbReference type="FunFam" id="1.20.5.170:FF:000080">
    <property type="entry name" value="Basic leucine zipper transcriptional factor ATF-like 2"/>
    <property type="match status" value="1"/>
</dbReference>
<evidence type="ECO:0000313" key="13">
    <source>
        <dbReference type="Proteomes" id="UP000386466"/>
    </source>
</evidence>
<feature type="region of interest" description="Disordered" evidence="10">
    <location>
        <begin position="168"/>
        <end position="286"/>
    </location>
</feature>
<feature type="compositionally biased region" description="Polar residues" evidence="10">
    <location>
        <begin position="180"/>
        <end position="189"/>
    </location>
</feature>
<dbReference type="EMBL" id="CAAGRJ010033407">
    <property type="protein sequence ID" value="VFV43190.1"/>
    <property type="molecule type" value="Genomic_DNA"/>
</dbReference>
<dbReference type="GO" id="GO:0030154">
    <property type="term" value="P:cell differentiation"/>
    <property type="evidence" value="ECO:0007669"/>
    <property type="project" value="UniProtKB-KW"/>
</dbReference>
<feature type="region of interest" description="Disordered" evidence="10">
    <location>
        <begin position="54"/>
        <end position="101"/>
    </location>
</feature>
<dbReference type="PROSITE" id="PS00036">
    <property type="entry name" value="BZIP_BASIC"/>
    <property type="match status" value="1"/>
</dbReference>
<gene>
    <name evidence="12" type="ORF">LYPA_23C011664</name>
</gene>
<evidence type="ECO:0000259" key="11">
    <source>
        <dbReference type="PROSITE" id="PS50217"/>
    </source>
</evidence>
<protein>
    <recommendedName>
        <fullName evidence="9">Basic leucine zipper transcriptional factor ATF-like 2</fullName>
    </recommendedName>
</protein>
<feature type="compositionally biased region" description="Low complexity" evidence="10">
    <location>
        <begin position="190"/>
        <end position="217"/>
    </location>
</feature>
<feature type="domain" description="BZIP" evidence="11">
    <location>
        <begin position="71"/>
        <end position="124"/>
    </location>
</feature>
<evidence type="ECO:0000256" key="6">
    <source>
        <dbReference type="ARBA" id="ARBA00023163"/>
    </source>
</evidence>
<sequence length="328" mass="35394">MVGRARRDAVRARVCVCVCTRVRVCAPRETEEGAPWGIELGKVWLYRWPGQRVQAPAGTPDPSASHPQDPEEHQRLKKKQNRAAAQRSRQKHTDKADALHQQHETLEKHNRLLRKEIQTLQAELGWWSRTLHAHERLCLMDCANRLAPVPPGCWGQTEQPPDPMPCGQYGFQEQPGLFQTPVSSPSAHQLSSHLRPHSSPGLLLSPLPSLSLGSTAAPAPPPQLSPSPVQSASPTGSGLLRPSSRLDALLPNPPAQPAPLQPLGVEHPTRGKLGSPPDSASPALGLAGLQGREHKPVSAAADRQGLGVDPGPHPLLAFPLLSSAQVHF</sequence>
<reference evidence="12 13" key="1">
    <citation type="submission" date="2019-01" db="EMBL/GenBank/DDBJ databases">
        <authorList>
            <person name="Alioto T."/>
            <person name="Alioto T."/>
        </authorList>
    </citation>
    <scope>NUCLEOTIDE SEQUENCE [LARGE SCALE GENOMIC DNA]</scope>
</reference>
<keyword evidence="3" id="KW-0805">Transcription regulation</keyword>
<proteinExistence type="inferred from homology"/>
<evidence type="ECO:0000256" key="7">
    <source>
        <dbReference type="ARBA" id="ARBA00023242"/>
    </source>
</evidence>
<dbReference type="SUPFAM" id="SSF57959">
    <property type="entry name" value="Leucine zipper domain"/>
    <property type="match status" value="1"/>
</dbReference>
<keyword evidence="2" id="KW-0221">Differentiation</keyword>
<evidence type="ECO:0000256" key="8">
    <source>
        <dbReference type="ARBA" id="ARBA00064452"/>
    </source>
</evidence>
<dbReference type="Pfam" id="PF00170">
    <property type="entry name" value="bZIP_1"/>
    <property type="match status" value="1"/>
</dbReference>
<comment type="subunit">
    <text evidence="8">Heterodimer; heterodimerizes with JUN family proteins.</text>
</comment>
<evidence type="ECO:0000256" key="2">
    <source>
        <dbReference type="ARBA" id="ARBA00022782"/>
    </source>
</evidence>
<evidence type="ECO:0000256" key="10">
    <source>
        <dbReference type="SAM" id="MobiDB-lite"/>
    </source>
</evidence>
<dbReference type="PROSITE" id="PS50217">
    <property type="entry name" value="BZIP"/>
    <property type="match status" value="1"/>
</dbReference>
<dbReference type="InterPro" id="IPR000837">
    <property type="entry name" value="AP-1"/>
</dbReference>
<dbReference type="GO" id="GO:0000978">
    <property type="term" value="F:RNA polymerase II cis-regulatory region sequence-specific DNA binding"/>
    <property type="evidence" value="ECO:0007669"/>
    <property type="project" value="TreeGrafter"/>
</dbReference>
<keyword evidence="13" id="KW-1185">Reference proteome</keyword>
<dbReference type="AlphaFoldDB" id="A0A485PBW1"/>
<dbReference type="CDD" id="cd14701">
    <property type="entry name" value="bZIP_BATF"/>
    <property type="match status" value="1"/>
</dbReference>
<accession>A0A485PBW1</accession>
<evidence type="ECO:0000313" key="12">
    <source>
        <dbReference type="EMBL" id="VFV43190.1"/>
    </source>
</evidence>
<evidence type="ECO:0000256" key="1">
    <source>
        <dbReference type="ARBA" id="ARBA00007163"/>
    </source>
</evidence>
<dbReference type="GO" id="GO:0000981">
    <property type="term" value="F:DNA-binding transcription factor activity, RNA polymerase II-specific"/>
    <property type="evidence" value="ECO:0007669"/>
    <property type="project" value="TreeGrafter"/>
</dbReference>
<dbReference type="SMART" id="SM00338">
    <property type="entry name" value="BRLZ"/>
    <property type="match status" value="1"/>
</dbReference>
<feature type="compositionally biased region" description="Pro residues" evidence="10">
    <location>
        <begin position="251"/>
        <end position="260"/>
    </location>
</feature>
<keyword evidence="6" id="KW-0804">Transcription</keyword>